<dbReference type="Proteomes" id="UP001589670">
    <property type="component" value="Unassembled WGS sequence"/>
</dbReference>
<dbReference type="InterPro" id="IPR001763">
    <property type="entry name" value="Rhodanese-like_dom"/>
</dbReference>
<keyword evidence="3" id="KW-0808">Transferase</keyword>
<dbReference type="RefSeq" id="WP_377070337.1">
    <property type="nucleotide sequence ID" value="NZ_JBHMEC010000017.1"/>
</dbReference>
<dbReference type="GO" id="GO:0016740">
    <property type="term" value="F:transferase activity"/>
    <property type="evidence" value="ECO:0007669"/>
    <property type="project" value="UniProtKB-KW"/>
</dbReference>
<protein>
    <submittedName>
        <fullName evidence="3">Sulfurtransferase</fullName>
        <ecNumber evidence="3">2.8.1.-</ecNumber>
    </submittedName>
</protein>
<organism evidence="3 4">
    <name type="scientific">Roseovarius ramblicola</name>
    <dbReference type="NCBI Taxonomy" id="2022336"/>
    <lineage>
        <taxon>Bacteria</taxon>
        <taxon>Pseudomonadati</taxon>
        <taxon>Pseudomonadota</taxon>
        <taxon>Alphaproteobacteria</taxon>
        <taxon>Rhodobacterales</taxon>
        <taxon>Roseobacteraceae</taxon>
        <taxon>Roseovarius</taxon>
    </lineage>
</organism>
<evidence type="ECO:0000313" key="3">
    <source>
        <dbReference type="EMBL" id="MFB9150570.1"/>
    </source>
</evidence>
<feature type="domain" description="Rhodanese" evidence="2">
    <location>
        <begin position="30"/>
        <end position="141"/>
    </location>
</feature>
<reference evidence="3 4" key="1">
    <citation type="submission" date="2024-09" db="EMBL/GenBank/DDBJ databases">
        <authorList>
            <person name="Sun Q."/>
            <person name="Mori K."/>
        </authorList>
    </citation>
    <scope>NUCLEOTIDE SEQUENCE [LARGE SCALE GENOMIC DNA]</scope>
    <source>
        <strain evidence="3 4">CECT 9424</strain>
    </source>
</reference>
<dbReference type="PANTHER" id="PTHR43855">
    <property type="entry name" value="THIOSULFATE SULFURTRANSFERASE"/>
    <property type="match status" value="1"/>
</dbReference>
<dbReference type="PANTHER" id="PTHR43855:SF1">
    <property type="entry name" value="THIOSULFATE SULFURTRANSFERASE"/>
    <property type="match status" value="1"/>
</dbReference>
<dbReference type="EC" id="2.8.1.-" evidence="3"/>
<feature type="domain" description="Rhodanese" evidence="2">
    <location>
        <begin position="173"/>
        <end position="288"/>
    </location>
</feature>
<dbReference type="SUPFAM" id="SSF52821">
    <property type="entry name" value="Rhodanese/Cell cycle control phosphatase"/>
    <property type="match status" value="2"/>
</dbReference>
<gene>
    <name evidence="3" type="ORF">ACFFU4_12505</name>
</gene>
<keyword evidence="1" id="KW-0677">Repeat</keyword>
<dbReference type="Pfam" id="PF00581">
    <property type="entry name" value="Rhodanese"/>
    <property type="match status" value="2"/>
</dbReference>
<dbReference type="InterPro" id="IPR036873">
    <property type="entry name" value="Rhodanese-like_dom_sf"/>
</dbReference>
<accession>A0ABV5I1K2</accession>
<dbReference type="EMBL" id="JBHMEC010000017">
    <property type="protein sequence ID" value="MFB9150570.1"/>
    <property type="molecule type" value="Genomic_DNA"/>
</dbReference>
<comment type="caution">
    <text evidence="3">The sequence shown here is derived from an EMBL/GenBank/DDBJ whole genome shotgun (WGS) entry which is preliminary data.</text>
</comment>
<dbReference type="Gene3D" id="3.40.250.10">
    <property type="entry name" value="Rhodanese-like domain"/>
    <property type="match status" value="2"/>
</dbReference>
<dbReference type="PROSITE" id="PS50206">
    <property type="entry name" value="RHODANESE_3"/>
    <property type="match status" value="2"/>
</dbReference>
<keyword evidence="4" id="KW-1185">Reference proteome</keyword>
<dbReference type="SMART" id="SM00450">
    <property type="entry name" value="RHOD"/>
    <property type="match status" value="2"/>
</dbReference>
<sequence length="304" mass="32124">MALAPLAAQAAQAAGGPLTTPAALGNALDRAQAPVVLDIRAPRAFESGHIPGARNAPYGLFRGPAENPGKLVSEAHLTEVLRGLGLETDTPVVVVHQGSNQTDFGSAARVYWTLKSSGLGDLAVLNGGMNAWQDAKAPVGTGPAAEVAPSTITVSFSDEWLATREDVQAIVEGREEATLVDARPEAFWKGETKHGGAARPGTIPQSRYFTHDRWFGPDAPSLIKPDLVRELAAENGFGDGDRLVSFCNTGHWAATNWFALSELAGIEGVRLYPESVVGWSNAGLEMANVPGLFQNMINKMTGKY</sequence>
<name>A0ABV5I1K2_9RHOB</name>
<evidence type="ECO:0000256" key="1">
    <source>
        <dbReference type="ARBA" id="ARBA00022737"/>
    </source>
</evidence>
<proteinExistence type="predicted"/>
<dbReference type="InterPro" id="IPR051126">
    <property type="entry name" value="Thiosulfate_sulfurtransferase"/>
</dbReference>
<evidence type="ECO:0000259" key="2">
    <source>
        <dbReference type="PROSITE" id="PS50206"/>
    </source>
</evidence>
<evidence type="ECO:0000313" key="4">
    <source>
        <dbReference type="Proteomes" id="UP001589670"/>
    </source>
</evidence>
<dbReference type="CDD" id="cd01448">
    <property type="entry name" value="TST_Repeat_1"/>
    <property type="match status" value="1"/>
</dbReference>